<name>A0ABS0J4R5_9BACT</name>
<sequence length="85" mass="9431">MKYIIFEDFSGHPVPFIFPHRVDHADMREQLPYTRVLSAGYVDMVDGAFRCHGGAPELQVSARDVDAAIITAKFAPRQPGEADIA</sequence>
<dbReference type="EMBL" id="VRYY01000236">
    <property type="protein sequence ID" value="MBG3877190.1"/>
    <property type="molecule type" value="Genomic_DNA"/>
</dbReference>
<gene>
    <name evidence="1" type="ORF">FVW20_09230</name>
</gene>
<organism evidence="1 2">
    <name type="scientific">Nitratidesulfovibrio oxamicus</name>
    <dbReference type="NCBI Taxonomy" id="32016"/>
    <lineage>
        <taxon>Bacteria</taxon>
        <taxon>Pseudomonadati</taxon>
        <taxon>Thermodesulfobacteriota</taxon>
        <taxon>Desulfovibrionia</taxon>
        <taxon>Desulfovibrionales</taxon>
        <taxon>Desulfovibrionaceae</taxon>
        <taxon>Nitratidesulfovibrio</taxon>
    </lineage>
</organism>
<reference evidence="1 2" key="1">
    <citation type="submission" date="2019-08" db="EMBL/GenBank/DDBJ databases">
        <authorList>
            <person name="Luo N."/>
        </authorList>
    </citation>
    <scope>NUCLEOTIDE SEQUENCE [LARGE SCALE GENOMIC DNA]</scope>
    <source>
        <strain evidence="1 2">NCIMB 9442</strain>
    </source>
</reference>
<dbReference type="RefSeq" id="WP_196609191.1">
    <property type="nucleotide sequence ID" value="NZ_VRYY01000236.1"/>
</dbReference>
<accession>A0ABS0J4R5</accession>
<keyword evidence="2" id="KW-1185">Reference proteome</keyword>
<proteinExistence type="predicted"/>
<evidence type="ECO:0000313" key="1">
    <source>
        <dbReference type="EMBL" id="MBG3877190.1"/>
    </source>
</evidence>
<protein>
    <submittedName>
        <fullName evidence="1">Uncharacterized protein</fullName>
    </submittedName>
</protein>
<comment type="caution">
    <text evidence="1">The sequence shown here is derived from an EMBL/GenBank/DDBJ whole genome shotgun (WGS) entry which is preliminary data.</text>
</comment>
<evidence type="ECO:0000313" key="2">
    <source>
        <dbReference type="Proteomes" id="UP001194469"/>
    </source>
</evidence>
<dbReference type="Proteomes" id="UP001194469">
    <property type="component" value="Unassembled WGS sequence"/>
</dbReference>